<organism evidence="3 4">
    <name type="scientific">Spinacia oleracea</name>
    <name type="common">Spinach</name>
    <dbReference type="NCBI Taxonomy" id="3562"/>
    <lineage>
        <taxon>Eukaryota</taxon>
        <taxon>Viridiplantae</taxon>
        <taxon>Streptophyta</taxon>
        <taxon>Embryophyta</taxon>
        <taxon>Tracheophyta</taxon>
        <taxon>Spermatophyta</taxon>
        <taxon>Magnoliopsida</taxon>
        <taxon>eudicotyledons</taxon>
        <taxon>Gunneridae</taxon>
        <taxon>Pentapetalae</taxon>
        <taxon>Caryophyllales</taxon>
        <taxon>Chenopodiaceae</taxon>
        <taxon>Chenopodioideae</taxon>
        <taxon>Anserineae</taxon>
        <taxon>Spinacia</taxon>
    </lineage>
</organism>
<evidence type="ECO:0000259" key="2">
    <source>
        <dbReference type="Pfam" id="PF26578"/>
    </source>
</evidence>
<reference evidence="4" key="2">
    <citation type="submission" date="2025-08" db="UniProtKB">
        <authorList>
            <consortium name="RefSeq"/>
        </authorList>
    </citation>
    <scope>IDENTIFICATION</scope>
    <source>
        <tissue evidence="4">Leaf</tissue>
    </source>
</reference>
<dbReference type="GeneID" id="110805939"/>
<dbReference type="AlphaFoldDB" id="A0A9R0JIM1"/>
<feature type="transmembrane region" description="Helical" evidence="1">
    <location>
        <begin position="21"/>
        <end position="45"/>
    </location>
</feature>
<feature type="transmembrane region" description="Helical" evidence="1">
    <location>
        <begin position="173"/>
        <end position="192"/>
    </location>
</feature>
<dbReference type="Pfam" id="PF26578">
    <property type="entry name" value="LLG1"/>
    <property type="match status" value="1"/>
</dbReference>
<dbReference type="RefSeq" id="XP_021867260.2">
    <property type="nucleotide sequence ID" value="XM_022011568.2"/>
</dbReference>
<evidence type="ECO:0000313" key="3">
    <source>
        <dbReference type="Proteomes" id="UP000813463"/>
    </source>
</evidence>
<keyword evidence="1" id="KW-0472">Membrane</keyword>
<accession>A0A9R0JIM1</accession>
<dbReference type="InterPro" id="IPR058888">
    <property type="entry name" value="LLG1-like"/>
</dbReference>
<keyword evidence="1" id="KW-1133">Transmembrane helix</keyword>
<evidence type="ECO:0000256" key="1">
    <source>
        <dbReference type="SAM" id="Phobius"/>
    </source>
</evidence>
<protein>
    <submittedName>
        <fullName evidence="4">GPI-anchored protein LLG1-like</fullName>
    </submittedName>
</protein>
<keyword evidence="1" id="KW-0812">Transmembrane</keyword>
<dbReference type="PANTHER" id="PTHR31533:SF35">
    <property type="entry name" value="GPI-ANCHORED PROTEIN LLG2-RELATED"/>
    <property type="match status" value="1"/>
</dbReference>
<sequence>MESEKKHIFRLRNLIGYFQSSTTGTAATATATATATVIFMILVLVHPSATAYSPDELQHPRVSVGRHLLQTIKDCPVDFQHLNYTIITSRCKGPKYPANICCEAFNDLACPYGPTLNDITNNCATTMFSYINLYGKYPPGLFANICRDSKRGLECTAAQTSKSSHATASSSTIAAATPTIVLLLILILYCMFQ</sequence>
<dbReference type="InterPro" id="IPR039307">
    <property type="entry name" value="LORELEI-like"/>
</dbReference>
<keyword evidence="3" id="KW-1185">Reference proteome</keyword>
<evidence type="ECO:0000313" key="4">
    <source>
        <dbReference type="RefSeq" id="XP_021867260.2"/>
    </source>
</evidence>
<proteinExistence type="predicted"/>
<name>A0A9R0JIM1_SPIOL</name>
<dbReference type="Proteomes" id="UP000813463">
    <property type="component" value="Chromosome 4"/>
</dbReference>
<feature type="domain" description="GPI-anchored protein LLG1-like" evidence="2">
    <location>
        <begin position="77"/>
        <end position="153"/>
    </location>
</feature>
<gene>
    <name evidence="4" type="primary">LOC110805939</name>
</gene>
<dbReference type="PANTHER" id="PTHR31533">
    <property type="entry name" value="GPI-ANCHORED PROTEIN LLG1-RELATED-RELATED"/>
    <property type="match status" value="1"/>
</dbReference>
<reference evidence="3" key="1">
    <citation type="journal article" date="2021" name="Nat. Commun.">
        <title>Genomic analyses provide insights into spinach domestication and the genetic basis of agronomic traits.</title>
        <authorList>
            <person name="Cai X."/>
            <person name="Sun X."/>
            <person name="Xu C."/>
            <person name="Sun H."/>
            <person name="Wang X."/>
            <person name="Ge C."/>
            <person name="Zhang Z."/>
            <person name="Wang Q."/>
            <person name="Fei Z."/>
            <person name="Jiao C."/>
            <person name="Wang Q."/>
        </authorList>
    </citation>
    <scope>NUCLEOTIDE SEQUENCE [LARGE SCALE GENOMIC DNA]</scope>
    <source>
        <strain evidence="3">cv. Varoflay</strain>
    </source>
</reference>
<dbReference type="KEGG" id="soe:110805939"/>